<dbReference type="InterPro" id="IPR000843">
    <property type="entry name" value="HTH_LacI"/>
</dbReference>
<dbReference type="Pfam" id="PF00356">
    <property type="entry name" value="LacI"/>
    <property type="match status" value="1"/>
</dbReference>
<dbReference type="PANTHER" id="PTHR30146">
    <property type="entry name" value="LACI-RELATED TRANSCRIPTIONAL REPRESSOR"/>
    <property type="match status" value="1"/>
</dbReference>
<organism evidence="6 7">
    <name type="scientific">Paeniclostridium hominis</name>
    <dbReference type="NCBI Taxonomy" id="2764329"/>
    <lineage>
        <taxon>Bacteria</taxon>
        <taxon>Bacillati</taxon>
        <taxon>Bacillota</taxon>
        <taxon>Clostridia</taxon>
        <taxon>Peptostreptococcales</taxon>
        <taxon>Peptostreptococcaceae</taxon>
        <taxon>Paeniclostridium</taxon>
    </lineage>
</organism>
<dbReference type="SMART" id="SM00354">
    <property type="entry name" value="HTH_LACI"/>
    <property type="match status" value="1"/>
</dbReference>
<keyword evidence="2" id="KW-0805">Transcription regulation</keyword>
<dbReference type="SUPFAM" id="SSF47413">
    <property type="entry name" value="lambda repressor-like DNA-binding domains"/>
    <property type="match status" value="1"/>
</dbReference>
<dbReference type="PROSITE" id="PS50932">
    <property type="entry name" value="HTH_LACI_2"/>
    <property type="match status" value="1"/>
</dbReference>
<evidence type="ECO:0000313" key="6">
    <source>
        <dbReference type="EMBL" id="MBC6005003.1"/>
    </source>
</evidence>
<dbReference type="CDD" id="cd01392">
    <property type="entry name" value="HTH_LacI"/>
    <property type="match status" value="1"/>
</dbReference>
<dbReference type="EMBL" id="JACRWD010000013">
    <property type="protein sequence ID" value="MBC6005003.1"/>
    <property type="molecule type" value="Genomic_DNA"/>
</dbReference>
<keyword evidence="1" id="KW-0678">Repressor</keyword>
<proteinExistence type="predicted"/>
<evidence type="ECO:0000256" key="2">
    <source>
        <dbReference type="ARBA" id="ARBA00023015"/>
    </source>
</evidence>
<keyword evidence="4" id="KW-0804">Transcription</keyword>
<comment type="caution">
    <text evidence="6">The sequence shown here is derived from an EMBL/GenBank/DDBJ whole genome shotgun (WGS) entry which is preliminary data.</text>
</comment>
<dbReference type="InterPro" id="IPR028082">
    <property type="entry name" value="Peripla_BP_I"/>
</dbReference>
<evidence type="ECO:0000313" key="7">
    <source>
        <dbReference type="Proteomes" id="UP000611796"/>
    </source>
</evidence>
<feature type="domain" description="HTH lacI-type" evidence="5">
    <location>
        <begin position="6"/>
        <end position="44"/>
    </location>
</feature>
<evidence type="ECO:0000256" key="1">
    <source>
        <dbReference type="ARBA" id="ARBA00022491"/>
    </source>
</evidence>
<keyword evidence="7" id="KW-1185">Reference proteome</keyword>
<dbReference type="InterPro" id="IPR025997">
    <property type="entry name" value="SBP_2_dom"/>
</dbReference>
<evidence type="ECO:0000256" key="3">
    <source>
        <dbReference type="ARBA" id="ARBA00023125"/>
    </source>
</evidence>
<dbReference type="PANTHER" id="PTHR30146:SF148">
    <property type="entry name" value="HTH-TYPE TRANSCRIPTIONAL REPRESSOR PURR-RELATED"/>
    <property type="match status" value="1"/>
</dbReference>
<dbReference type="GO" id="GO:0003677">
    <property type="term" value="F:DNA binding"/>
    <property type="evidence" value="ECO:0007669"/>
    <property type="project" value="UniProtKB-KW"/>
</dbReference>
<dbReference type="RefSeq" id="WP_187006960.1">
    <property type="nucleotide sequence ID" value="NZ_JACRWD010000013.1"/>
</dbReference>
<dbReference type="SUPFAM" id="SSF53822">
    <property type="entry name" value="Periplasmic binding protein-like I"/>
    <property type="match status" value="1"/>
</dbReference>
<reference evidence="6 7" key="1">
    <citation type="submission" date="2020-08" db="EMBL/GenBank/DDBJ databases">
        <authorList>
            <person name="Liu C."/>
            <person name="Sun Q."/>
        </authorList>
    </citation>
    <scope>NUCLEOTIDE SEQUENCE [LARGE SCALE GENOMIC DNA]</scope>
    <source>
        <strain evidence="6 7">NSJ-45</strain>
    </source>
</reference>
<dbReference type="Proteomes" id="UP000611796">
    <property type="component" value="Unassembled WGS sequence"/>
</dbReference>
<dbReference type="InterPro" id="IPR010982">
    <property type="entry name" value="Lambda_DNA-bd_dom_sf"/>
</dbReference>
<sequence>MNLKTKDIANKSGVSIATVSRYLNNSGYVKEETRKIIKDAIKELKGNDNNSHIKNIAVLLPDLSNLFFIDVLKGINEEAIKNGYNVFSFDSNEDINKEFQILDSLLNLNIDGIIITPSSGDLKNSNKYANKLKSLNVPVVLVDRDLIYSDFDGVFIDDKKGAFDGVCMLINNNHKDIAIITGPLQTKPSIERLNGYKEALSINDIDIKEEYIYEGDFQVESGYRITNDIIKNNKDVTAIFVSNNMMLLGAINALNENNLDIGKDISLLGFDDLEFLNYVGINISVVARPTSEMGKISLEILKKKVSEFEPCSTQNVVLKPYLIARGSEKITKNI</sequence>
<dbReference type="Gene3D" id="1.10.260.40">
    <property type="entry name" value="lambda repressor-like DNA-binding domains"/>
    <property type="match status" value="1"/>
</dbReference>
<name>A0ABR7K7B7_9FIRM</name>
<dbReference type="Pfam" id="PF13407">
    <property type="entry name" value="Peripla_BP_4"/>
    <property type="match status" value="1"/>
</dbReference>
<protein>
    <submittedName>
        <fullName evidence="6">LacI family DNA-binding transcriptional regulator</fullName>
    </submittedName>
</protein>
<evidence type="ECO:0000256" key="4">
    <source>
        <dbReference type="ARBA" id="ARBA00023163"/>
    </source>
</evidence>
<keyword evidence="3 6" id="KW-0238">DNA-binding</keyword>
<accession>A0ABR7K7B7</accession>
<dbReference type="CDD" id="cd06267">
    <property type="entry name" value="PBP1_LacI_sugar_binding-like"/>
    <property type="match status" value="1"/>
</dbReference>
<evidence type="ECO:0000259" key="5">
    <source>
        <dbReference type="PROSITE" id="PS50932"/>
    </source>
</evidence>
<dbReference type="Gene3D" id="3.40.50.2300">
    <property type="match status" value="2"/>
</dbReference>
<gene>
    <name evidence="6" type="ORF">H8891_14530</name>
</gene>